<evidence type="ECO:0000256" key="2">
    <source>
        <dbReference type="SAM" id="Phobius"/>
    </source>
</evidence>
<feature type="region of interest" description="Disordered" evidence="1">
    <location>
        <begin position="49"/>
        <end position="68"/>
    </location>
</feature>
<dbReference type="Proteomes" id="UP000008068">
    <property type="component" value="Unassembled WGS sequence"/>
</dbReference>
<keyword evidence="2" id="KW-1133">Transmembrane helix</keyword>
<keyword evidence="2" id="KW-0812">Transmembrane</keyword>
<reference evidence="4" key="1">
    <citation type="submission" date="2011-07" db="EMBL/GenBank/DDBJ databases">
        <authorList>
            <consortium name="Caenorhabditis brenneri Sequencing and Analysis Consortium"/>
            <person name="Wilson R.K."/>
        </authorList>
    </citation>
    <scope>NUCLEOTIDE SEQUENCE [LARGE SCALE GENOMIC DNA]</scope>
    <source>
        <strain evidence="4">PB2801</strain>
    </source>
</reference>
<accession>G0MDJ5</accession>
<organism evidence="4">
    <name type="scientific">Caenorhabditis brenneri</name>
    <name type="common">Nematode worm</name>
    <dbReference type="NCBI Taxonomy" id="135651"/>
    <lineage>
        <taxon>Eukaryota</taxon>
        <taxon>Metazoa</taxon>
        <taxon>Ecdysozoa</taxon>
        <taxon>Nematoda</taxon>
        <taxon>Chromadorea</taxon>
        <taxon>Rhabditida</taxon>
        <taxon>Rhabditina</taxon>
        <taxon>Rhabditomorpha</taxon>
        <taxon>Rhabditoidea</taxon>
        <taxon>Rhabditidae</taxon>
        <taxon>Peloderinae</taxon>
        <taxon>Caenorhabditis</taxon>
    </lineage>
</organism>
<evidence type="ECO:0000313" key="4">
    <source>
        <dbReference type="Proteomes" id="UP000008068"/>
    </source>
</evidence>
<protein>
    <submittedName>
        <fullName evidence="3">Uncharacterized protein</fullName>
    </submittedName>
</protein>
<name>G0MDJ5_CAEBE</name>
<dbReference type="AlphaFoldDB" id="G0MDJ5"/>
<dbReference type="InParanoid" id="G0MDJ5"/>
<sequence>MVSTTAPAKRDCSVFPWIVLGVFSILAIFLMFAIGHSFYSKRKLNANKEKLEKKESTTTTDVGATENQ</sequence>
<evidence type="ECO:0000313" key="3">
    <source>
        <dbReference type="EMBL" id="EGT49711.1"/>
    </source>
</evidence>
<gene>
    <name evidence="3" type="ORF">CAEBREN_10389</name>
</gene>
<dbReference type="EMBL" id="GL379790">
    <property type="protein sequence ID" value="EGT49711.1"/>
    <property type="molecule type" value="Genomic_DNA"/>
</dbReference>
<proteinExistence type="predicted"/>
<keyword evidence="4" id="KW-1185">Reference proteome</keyword>
<evidence type="ECO:0000256" key="1">
    <source>
        <dbReference type="SAM" id="MobiDB-lite"/>
    </source>
</evidence>
<keyword evidence="2" id="KW-0472">Membrane</keyword>
<feature type="transmembrane region" description="Helical" evidence="2">
    <location>
        <begin position="14"/>
        <end position="34"/>
    </location>
</feature>
<dbReference type="HOGENOM" id="CLU_2529462_0_0_1"/>